<evidence type="ECO:0000313" key="3">
    <source>
        <dbReference type="Proteomes" id="UP001252186"/>
    </source>
</evidence>
<dbReference type="EMBL" id="JAVRHV010000001">
    <property type="protein sequence ID" value="MDT0552474.1"/>
    <property type="molecule type" value="Genomic_DNA"/>
</dbReference>
<dbReference type="SUPFAM" id="SSF75304">
    <property type="entry name" value="Amidase signature (AS) enzymes"/>
    <property type="match status" value="1"/>
</dbReference>
<dbReference type="PANTHER" id="PTHR42678:SF34">
    <property type="entry name" value="OS04G0183300 PROTEIN"/>
    <property type="match status" value="1"/>
</dbReference>
<comment type="caution">
    <text evidence="2">The sequence shown here is derived from an EMBL/GenBank/DDBJ whole genome shotgun (WGS) entry which is preliminary data.</text>
</comment>
<dbReference type="RefSeq" id="WP_311592340.1">
    <property type="nucleotide sequence ID" value="NZ_JAVRHV010000001.1"/>
</dbReference>
<dbReference type="Pfam" id="PF01425">
    <property type="entry name" value="Amidase"/>
    <property type="match status" value="1"/>
</dbReference>
<name>A0ABU2Y2P0_9FLAO</name>
<feature type="domain" description="Amidase" evidence="1">
    <location>
        <begin position="95"/>
        <end position="379"/>
    </location>
</feature>
<organism evidence="2 3">
    <name type="scientific">Urechidicola vernalis</name>
    <dbReference type="NCBI Taxonomy" id="3075600"/>
    <lineage>
        <taxon>Bacteria</taxon>
        <taxon>Pseudomonadati</taxon>
        <taxon>Bacteroidota</taxon>
        <taxon>Flavobacteriia</taxon>
        <taxon>Flavobacteriales</taxon>
        <taxon>Flavobacteriaceae</taxon>
        <taxon>Urechidicola</taxon>
    </lineage>
</organism>
<evidence type="ECO:0000313" key="2">
    <source>
        <dbReference type="EMBL" id="MDT0552474.1"/>
    </source>
</evidence>
<dbReference type="PANTHER" id="PTHR42678">
    <property type="entry name" value="AMIDASE"/>
    <property type="match status" value="1"/>
</dbReference>
<dbReference type="Proteomes" id="UP001252186">
    <property type="component" value="Unassembled WGS sequence"/>
</dbReference>
<dbReference type="Gene3D" id="3.90.1300.10">
    <property type="entry name" value="Amidase signature (AS) domain"/>
    <property type="match status" value="1"/>
</dbReference>
<dbReference type="InterPro" id="IPR023631">
    <property type="entry name" value="Amidase_dom"/>
</dbReference>
<gene>
    <name evidence="2" type="ORF">RM519_04390</name>
</gene>
<accession>A0ABU2Y2P0</accession>
<protein>
    <submittedName>
        <fullName evidence="2">Amidase family protein</fullName>
    </submittedName>
</protein>
<evidence type="ECO:0000259" key="1">
    <source>
        <dbReference type="Pfam" id="PF01425"/>
    </source>
</evidence>
<proteinExistence type="predicted"/>
<dbReference type="InterPro" id="IPR036928">
    <property type="entry name" value="AS_sf"/>
</dbReference>
<sequence length="540" mass="60027">MKTNFIYLFILVILFSCKQDATKEYVTNDEAPVPYDYKVLDSQYINVDELWKPFEKYWNDFTEEDYNRVKPFIWEQNIPTLQRNISNGKISYEELTLFYLFRIKKYDRNNDLSLNSVIGLNPNVVEEAKQKDIELNNDRIKHPIFGMPILLKDNINAKGMPATAGAIVLAENITDDAFITAQLKNRGALILGKSNLSEWAYFFCGDCPSGYSAVGGQTLNAYGRAVLDTGGSSSGSGVATSVNFAVATVGSETSGSILSPSSQNSIVGLKPTIGFLSRSGIVPISSTLDTPGPMTKNVIDNAILLDAMKGYDVKDALSFKTDTLAFNGEALMKDPVEFIKGKRFGLIKSLLENPLYRQAVNTLENSGAVLVEIEPERPQLNGFLTLLNIDMRNDLPKYLSHLTNESISVSSVSDVIKFNKSDSLVTMPYGQKLFYGIVNDPISDEDFVALKDSLKIKGKQFFDVPMKANNLDGILSINNYHAGFAAVAIYPAITVPMGYDKYNKPYGLTFISPKGERELLQWAYGYEQVTKHRKVPIGYE</sequence>
<dbReference type="PROSITE" id="PS51257">
    <property type="entry name" value="PROKAR_LIPOPROTEIN"/>
    <property type="match status" value="1"/>
</dbReference>
<keyword evidence="3" id="KW-1185">Reference proteome</keyword>
<reference evidence="2 3" key="1">
    <citation type="submission" date="2023-09" db="EMBL/GenBank/DDBJ databases">
        <authorList>
            <person name="Rey-Velasco X."/>
        </authorList>
    </citation>
    <scope>NUCLEOTIDE SEQUENCE [LARGE SCALE GENOMIC DNA]</scope>
    <source>
        <strain evidence="2 3">P050</strain>
    </source>
</reference>